<evidence type="ECO:0000313" key="2">
    <source>
        <dbReference type="EMBL" id="JAW15853.1"/>
    </source>
</evidence>
<feature type="signal peptide" evidence="1">
    <location>
        <begin position="1"/>
        <end position="23"/>
    </location>
</feature>
<accession>A0A224Y565</accession>
<dbReference type="EMBL" id="GFTR01000573">
    <property type="protein sequence ID" value="JAW15853.1"/>
    <property type="molecule type" value="Transcribed_RNA"/>
</dbReference>
<keyword evidence="2" id="KW-0808">Transferase</keyword>
<protein>
    <submittedName>
        <fullName evidence="2">Putative rna-directed dna polymerase from mobile element jockey-like protein</fullName>
    </submittedName>
</protein>
<evidence type="ECO:0000256" key="1">
    <source>
        <dbReference type="SAM" id="SignalP"/>
    </source>
</evidence>
<keyword evidence="2" id="KW-0695">RNA-directed DNA polymerase</keyword>
<name>A0A224Y565_9HEMI</name>
<feature type="chain" id="PRO_5012375220" evidence="1">
    <location>
        <begin position="24"/>
        <end position="75"/>
    </location>
</feature>
<keyword evidence="1" id="KW-0732">Signal</keyword>
<organism evidence="2">
    <name type="scientific">Panstrongylus lignarius</name>
    <dbReference type="NCBI Taxonomy" id="156445"/>
    <lineage>
        <taxon>Eukaryota</taxon>
        <taxon>Metazoa</taxon>
        <taxon>Ecdysozoa</taxon>
        <taxon>Arthropoda</taxon>
        <taxon>Hexapoda</taxon>
        <taxon>Insecta</taxon>
        <taxon>Pterygota</taxon>
        <taxon>Neoptera</taxon>
        <taxon>Paraneoptera</taxon>
        <taxon>Hemiptera</taxon>
        <taxon>Heteroptera</taxon>
        <taxon>Panheteroptera</taxon>
        <taxon>Cimicomorpha</taxon>
        <taxon>Reduviidae</taxon>
        <taxon>Triatominae</taxon>
        <taxon>Panstrongylus</taxon>
    </lineage>
</organism>
<dbReference type="AlphaFoldDB" id="A0A224Y565"/>
<proteinExistence type="predicted"/>
<keyword evidence="2" id="KW-0548">Nucleotidyltransferase</keyword>
<sequence length="75" mass="8588">MFSQNFCNIHLLRFTCIPTAILATSTNPTSASHKLETHLQIIEPWAKKWKIKLNTKMRTCYVYSPAGLLSHSLLQ</sequence>
<dbReference type="GO" id="GO:0003964">
    <property type="term" value="F:RNA-directed DNA polymerase activity"/>
    <property type="evidence" value="ECO:0007669"/>
    <property type="project" value="UniProtKB-KW"/>
</dbReference>
<reference evidence="2" key="1">
    <citation type="journal article" date="2018" name="PLoS Negl. Trop. Dis.">
        <title>An insight into the salivary gland and fat body transcriptome of Panstrongylus lignarius (Hemiptera: Heteroptera), the main vector of Chagas disease in Peru.</title>
        <authorList>
            <person name="Nevoa J.C."/>
            <person name="Mendes M.T."/>
            <person name="da Silva M.V."/>
            <person name="Soares S.C."/>
            <person name="Oliveira C.J.F."/>
            <person name="Ribeiro J.M.C."/>
        </authorList>
    </citation>
    <scope>NUCLEOTIDE SEQUENCE</scope>
</reference>